<protein>
    <recommendedName>
        <fullName evidence="1">DUF7745 domain-containing protein</fullName>
    </recommendedName>
</protein>
<organism evidence="2 3">
    <name type="scientific">Pisum sativum</name>
    <name type="common">Garden pea</name>
    <name type="synonym">Lathyrus oleraceus</name>
    <dbReference type="NCBI Taxonomy" id="3888"/>
    <lineage>
        <taxon>Eukaryota</taxon>
        <taxon>Viridiplantae</taxon>
        <taxon>Streptophyta</taxon>
        <taxon>Embryophyta</taxon>
        <taxon>Tracheophyta</taxon>
        <taxon>Spermatophyta</taxon>
        <taxon>Magnoliopsida</taxon>
        <taxon>eudicotyledons</taxon>
        <taxon>Gunneridae</taxon>
        <taxon>Pentapetalae</taxon>
        <taxon>rosids</taxon>
        <taxon>fabids</taxon>
        <taxon>Fabales</taxon>
        <taxon>Fabaceae</taxon>
        <taxon>Papilionoideae</taxon>
        <taxon>50 kb inversion clade</taxon>
        <taxon>NPAAA clade</taxon>
        <taxon>Hologalegina</taxon>
        <taxon>IRL clade</taxon>
        <taxon>Fabeae</taxon>
        <taxon>Lathyrus</taxon>
    </lineage>
</organism>
<dbReference type="Pfam" id="PF24924">
    <property type="entry name" value="DUF7745"/>
    <property type="match status" value="1"/>
</dbReference>
<evidence type="ECO:0000259" key="1">
    <source>
        <dbReference type="Pfam" id="PF24924"/>
    </source>
</evidence>
<dbReference type="PANTHER" id="PTHR48201">
    <property type="entry name" value="PROTEIN, PUTATIVE-RELATED"/>
    <property type="match status" value="1"/>
</dbReference>
<dbReference type="PANTHER" id="PTHR48201:SF12">
    <property type="entry name" value="AMINOTRANSFERASE-LIKE PLANT MOBILE DOMAIN-CONTAINING PROTEIN"/>
    <property type="match status" value="1"/>
</dbReference>
<dbReference type="EMBL" id="JAMSHJ010000003">
    <property type="protein sequence ID" value="KAI5429914.1"/>
    <property type="molecule type" value="Genomic_DNA"/>
</dbReference>
<proteinExistence type="predicted"/>
<gene>
    <name evidence="2" type="ORF">KIW84_034481</name>
</gene>
<evidence type="ECO:0000313" key="2">
    <source>
        <dbReference type="EMBL" id="KAI5429914.1"/>
    </source>
</evidence>
<dbReference type="Gramene" id="Psat03G0448100-T1">
    <property type="protein sequence ID" value="KAI5429914.1"/>
    <property type="gene ID" value="KIW84_034481"/>
</dbReference>
<comment type="caution">
    <text evidence="2">The sequence shown here is derived from an EMBL/GenBank/DDBJ whole genome shotgun (WGS) entry which is preliminary data.</text>
</comment>
<sequence>MRALRIDLSDVVVLKGRYGDPAWNNSFWSFAGTGHSEMGSNKNNTLPVKLKLPRMDSLLALNSKITPCKKNNFICRYGQILDLLTTSVDVLTLVALSKYYDPPLQCFTFKYFQLVLTVEEYERLLGWYVKDHPPFTKLDELLAFELVTEALHLSIEELKQTEKESGDNHRWFELAVKEKKALRDESDLEIQKLKLSLCNTNTKFEESLKEKYQDGLAQADMGLTSL</sequence>
<evidence type="ECO:0000313" key="3">
    <source>
        <dbReference type="Proteomes" id="UP001058974"/>
    </source>
</evidence>
<feature type="domain" description="DUF7745" evidence="1">
    <location>
        <begin position="59"/>
        <end position="182"/>
    </location>
</feature>
<keyword evidence="3" id="KW-1185">Reference proteome</keyword>
<reference evidence="2 3" key="1">
    <citation type="journal article" date="2022" name="Nat. Genet.">
        <title>Improved pea reference genome and pan-genome highlight genomic features and evolutionary characteristics.</title>
        <authorList>
            <person name="Yang T."/>
            <person name="Liu R."/>
            <person name="Luo Y."/>
            <person name="Hu S."/>
            <person name="Wang D."/>
            <person name="Wang C."/>
            <person name="Pandey M.K."/>
            <person name="Ge S."/>
            <person name="Xu Q."/>
            <person name="Li N."/>
            <person name="Li G."/>
            <person name="Huang Y."/>
            <person name="Saxena R.K."/>
            <person name="Ji Y."/>
            <person name="Li M."/>
            <person name="Yan X."/>
            <person name="He Y."/>
            <person name="Liu Y."/>
            <person name="Wang X."/>
            <person name="Xiang C."/>
            <person name="Varshney R.K."/>
            <person name="Ding H."/>
            <person name="Gao S."/>
            <person name="Zong X."/>
        </authorList>
    </citation>
    <scope>NUCLEOTIDE SEQUENCE [LARGE SCALE GENOMIC DNA]</scope>
    <source>
        <strain evidence="2 3">cv. Zhongwan 6</strain>
    </source>
</reference>
<accession>A0A9D4XZH2</accession>
<dbReference type="InterPro" id="IPR056647">
    <property type="entry name" value="DUF7745"/>
</dbReference>
<dbReference type="Proteomes" id="UP001058974">
    <property type="component" value="Chromosome 3"/>
</dbReference>
<dbReference type="AlphaFoldDB" id="A0A9D4XZH2"/>
<name>A0A9D4XZH2_PEA</name>